<gene>
    <name evidence="1" type="ORF">O181_035310</name>
</gene>
<evidence type="ECO:0000313" key="1">
    <source>
        <dbReference type="EMBL" id="MBW0495595.1"/>
    </source>
</evidence>
<dbReference type="OrthoDB" id="3269001at2759"/>
<proteinExistence type="predicted"/>
<dbReference type="PANTHER" id="PTHR46579:SF1">
    <property type="entry name" value="F5_8 TYPE C DOMAIN-CONTAINING PROTEIN"/>
    <property type="match status" value="1"/>
</dbReference>
<reference evidence="1" key="1">
    <citation type="submission" date="2021-03" db="EMBL/GenBank/DDBJ databases">
        <title>Draft genome sequence of rust myrtle Austropuccinia psidii MF-1, a brazilian biotype.</title>
        <authorList>
            <person name="Quecine M.C."/>
            <person name="Pachon D.M.R."/>
            <person name="Bonatelli M.L."/>
            <person name="Correr F.H."/>
            <person name="Franceschini L.M."/>
            <person name="Leite T.F."/>
            <person name="Margarido G.R.A."/>
            <person name="Almeida C.A."/>
            <person name="Ferrarezi J.A."/>
            <person name="Labate C.A."/>
        </authorList>
    </citation>
    <scope>NUCLEOTIDE SEQUENCE</scope>
    <source>
        <strain evidence="1">MF-1</strain>
    </source>
</reference>
<dbReference type="Proteomes" id="UP000765509">
    <property type="component" value="Unassembled WGS sequence"/>
</dbReference>
<dbReference type="EMBL" id="AVOT02013187">
    <property type="protein sequence ID" value="MBW0495595.1"/>
    <property type="molecule type" value="Genomic_DNA"/>
</dbReference>
<protein>
    <submittedName>
        <fullName evidence="1">Uncharacterized protein</fullName>
    </submittedName>
</protein>
<sequence length="703" mass="80868">MSREKCQIARNYLIRIITLSKEVNNSNSIQRQIPKDVRTVIKKLDLTPELNQYVCCPKCYFTYDIEVAPHHCQYKNFPNSPPCGAMLFCQASFIRPLYHVRSISTHYSRDCRSQKKQKPSSIYVTQDFSNWLKWFVPQNEDLIEDWENSLVTTSDTTYDYQQSPAWEALYPKSQQNKNTTTLKIAFSLFTDWFNPLSNKAAGKQVSLGVLALNCLNLPPTSQWKVKNTFISGLVPEPSQPNMVTINNILSVFINEMIQLNLGIFVQTSKYLNVCMVVVCLGFLIGDLVANHKVSGFASHLATRFCSWCECPKAEIQQLKLARLQQQRIVKDYSLGFKDLKNEAERTRMVKKTGISWSELNQLGYWDPVQQIPLGIMHNWFEGILQHHFRSRWRWDFEKVETNKTQETDNDSEEDCEIQDSDTSAQTGLSWEQGQKMMSALMDITVLFGVTRIPLCLGQAKEGKVKASEWQFLFSIHLPLAAIDTRVGYIHKFSNKTSEATNTLLLIDNLCALVACTHILESRSITNSHCLQFTTEYKNYFETSKKLFQAYVINPNHHYALHSEIQLRRWGPLIGRAKFCADGLNGFLQGIPTSGKTGKFGVTIMKYFCQWKWLMVDEDLDITSTKKASDKVDFEMDHNTYIQILSFLQITTPNLCDYSQLPHPEGENVFLNYEKERSTINTKGYLLGNAEPNNMIQYNSPHRV</sequence>
<keyword evidence="2" id="KW-1185">Reference proteome</keyword>
<evidence type="ECO:0000313" key="2">
    <source>
        <dbReference type="Proteomes" id="UP000765509"/>
    </source>
</evidence>
<comment type="caution">
    <text evidence="1">The sequence shown here is derived from an EMBL/GenBank/DDBJ whole genome shotgun (WGS) entry which is preliminary data.</text>
</comment>
<dbReference type="PANTHER" id="PTHR46579">
    <property type="entry name" value="F5/8 TYPE C DOMAIN-CONTAINING PROTEIN-RELATED"/>
    <property type="match status" value="1"/>
</dbReference>
<organism evidence="1 2">
    <name type="scientific">Austropuccinia psidii MF-1</name>
    <dbReference type="NCBI Taxonomy" id="1389203"/>
    <lineage>
        <taxon>Eukaryota</taxon>
        <taxon>Fungi</taxon>
        <taxon>Dikarya</taxon>
        <taxon>Basidiomycota</taxon>
        <taxon>Pucciniomycotina</taxon>
        <taxon>Pucciniomycetes</taxon>
        <taxon>Pucciniales</taxon>
        <taxon>Sphaerophragmiaceae</taxon>
        <taxon>Austropuccinia</taxon>
    </lineage>
</organism>
<accession>A0A9Q3HB25</accession>
<dbReference type="AlphaFoldDB" id="A0A9Q3HB25"/>
<name>A0A9Q3HB25_9BASI</name>